<proteinExistence type="predicted"/>
<protein>
    <submittedName>
        <fullName evidence="2">Zinc ribbon domain-containing protein</fullName>
    </submittedName>
</protein>
<dbReference type="AlphaFoldDB" id="A0A5D0WSF6"/>
<dbReference type="Proteomes" id="UP000322619">
    <property type="component" value="Unassembled WGS sequence"/>
</dbReference>
<dbReference type="EMBL" id="CP087994">
    <property type="protein sequence ID" value="UYO62767.1"/>
    <property type="molecule type" value="Genomic_DNA"/>
</dbReference>
<feature type="domain" description="Zinc-ribbon" evidence="1">
    <location>
        <begin position="353"/>
        <end position="374"/>
    </location>
</feature>
<dbReference type="EMBL" id="VSLA01000006">
    <property type="protein sequence ID" value="TYC87195.1"/>
    <property type="molecule type" value="Genomic_DNA"/>
</dbReference>
<dbReference type="RefSeq" id="WP_148636974.1">
    <property type="nucleotide sequence ID" value="NZ_CABIIK010000038.1"/>
</dbReference>
<dbReference type="InterPro" id="IPR026870">
    <property type="entry name" value="Zinc_ribbon_dom"/>
</dbReference>
<evidence type="ECO:0000313" key="5">
    <source>
        <dbReference type="Proteomes" id="UP001163550"/>
    </source>
</evidence>
<accession>A0A5D0WSF6</accession>
<keyword evidence="5" id="KW-1185">Reference proteome</keyword>
<name>A0A5D0WSF6_9FIRM</name>
<organism evidence="2 4">
    <name type="scientific">Acetobacterium wieringae</name>
    <dbReference type="NCBI Taxonomy" id="52694"/>
    <lineage>
        <taxon>Bacteria</taxon>
        <taxon>Bacillati</taxon>
        <taxon>Bacillota</taxon>
        <taxon>Clostridia</taxon>
        <taxon>Eubacteriales</taxon>
        <taxon>Eubacteriaceae</taxon>
        <taxon>Acetobacterium</taxon>
    </lineage>
</organism>
<evidence type="ECO:0000313" key="2">
    <source>
        <dbReference type="EMBL" id="TYC87195.1"/>
    </source>
</evidence>
<reference evidence="2 4" key="1">
    <citation type="submission" date="2019-08" db="EMBL/GenBank/DDBJ databases">
        <title>Isolation and enrichment of carboxydotrophic bacteria from anaerobic sludge for the production of bio-based chemicals from syngas.</title>
        <authorList>
            <person name="Antares A.L."/>
            <person name="Moreira J."/>
            <person name="Diender M."/>
            <person name="Parshina S.N."/>
            <person name="Stams A.J.M."/>
            <person name="Alves M."/>
            <person name="Alves J.I."/>
            <person name="Sousa D.Z."/>
        </authorList>
    </citation>
    <scope>NUCLEOTIDE SEQUENCE [LARGE SCALE GENOMIC DNA]</scope>
    <source>
        <strain evidence="2 4">JM</strain>
    </source>
</reference>
<evidence type="ECO:0000259" key="1">
    <source>
        <dbReference type="Pfam" id="PF13240"/>
    </source>
</evidence>
<dbReference type="Pfam" id="PF13240">
    <property type="entry name" value="Zn_Ribbon_1"/>
    <property type="match status" value="1"/>
</dbReference>
<evidence type="ECO:0000313" key="3">
    <source>
        <dbReference type="EMBL" id="UYO62767.1"/>
    </source>
</evidence>
<dbReference type="Proteomes" id="UP001163550">
    <property type="component" value="Chromosome"/>
</dbReference>
<gene>
    <name evidence="2" type="ORF">FXB42_04780</name>
    <name evidence="3" type="ORF">LNN31_18670</name>
</gene>
<reference evidence="3" key="2">
    <citation type="submission" date="2021-11" db="EMBL/GenBank/DDBJ databases">
        <title>Isoprene-degrading acetogen.</title>
        <authorList>
            <person name="Yang Y."/>
            <person name="Jin H."/>
            <person name="Yan J."/>
        </authorList>
    </citation>
    <scope>NUCLEOTIDE SEQUENCE</scope>
    <source>
        <strain evidence="3">Berkeley</strain>
    </source>
</reference>
<sequence>MNKKVIEIPSNNIIPAGRSLGIEPNLLSGLSGFPERAGTCAVEKEWEEVLPILLSPGKVSMLMKGDRENAVSLTSLSIVDGKILAYSGESGGNTYIQATDPLQLREELMASIGENSPAKDIVLPMRLDALFVLAAFSDFIKRQKAQIMLGIKNAVNPPTESDLQSILNEATEMMDPRWWLTSSLITIYSSNRKFNVSEALKELQRLDLTDENEGSIYPTAAGFKIMDELTCRRGIVGFHSYYFEGGRPVQSTQVLLGALDTIWLIECGENSVLYSLSAEAAQKMIEQALTPGEVVPKGYGFKSPTPSAGTKEPATAEGTDTWLCGCGKENNSEFCVSCGKAKGAPVPPGSKLFCIHCGSKLKQDAKFCMKCGKRV</sequence>
<evidence type="ECO:0000313" key="4">
    <source>
        <dbReference type="Proteomes" id="UP000322619"/>
    </source>
</evidence>